<comment type="caution">
    <text evidence="1">The sequence shown here is derived from an EMBL/GenBank/DDBJ whole genome shotgun (WGS) entry which is preliminary data.</text>
</comment>
<evidence type="ECO:0000313" key="2">
    <source>
        <dbReference type="Proteomes" id="UP000664109"/>
    </source>
</evidence>
<sequence>MPTALEQWRAAARHAAETDRLIVRLNQVAYRTAAISRILDNPDATADRHHPHPARIHGHRPAPHPLGVADHAETPCALSFLTTAERALTAPSARLLTTADSARAAAACASDDDLRNLLFTDIVGRWRHLIGATHRGWTHVHVVSEAVLDLVAA</sequence>
<proteinExistence type="predicted"/>
<dbReference type="Proteomes" id="UP000664109">
    <property type="component" value="Unassembled WGS sequence"/>
</dbReference>
<evidence type="ECO:0000313" key="1">
    <source>
        <dbReference type="EMBL" id="MBM9624127.1"/>
    </source>
</evidence>
<gene>
    <name evidence="1" type="ORF">JE024_36765</name>
</gene>
<reference evidence="1 2" key="1">
    <citation type="journal article" date="2016" name="Arch. Microbiol.">
        <title>Streptomyces zhihengii sp. nov., isolated from rhizospheric soil of Psammosilene tunicoides.</title>
        <authorList>
            <person name="Huang M.J."/>
            <person name="Fei J.J."/>
            <person name="Salam N."/>
            <person name="Kim C.J."/>
            <person name="Hozzein W.N."/>
            <person name="Xiao M."/>
            <person name="Huang H.Q."/>
            <person name="Li W.J."/>
        </authorList>
    </citation>
    <scope>NUCLEOTIDE SEQUENCE [LARGE SCALE GENOMIC DNA]</scope>
    <source>
        <strain evidence="1 2">YIM T102</strain>
    </source>
</reference>
<dbReference type="EMBL" id="JAFEJA010000002">
    <property type="protein sequence ID" value="MBM9624127.1"/>
    <property type="molecule type" value="Genomic_DNA"/>
</dbReference>
<dbReference type="RefSeq" id="WP_205378167.1">
    <property type="nucleotide sequence ID" value="NZ_JAFEJA010000002.1"/>
</dbReference>
<keyword evidence="2" id="KW-1185">Reference proteome</keyword>
<name>A0ABS2V2Q6_9ACTN</name>
<protein>
    <submittedName>
        <fullName evidence="1">Uncharacterized protein</fullName>
    </submittedName>
</protein>
<organism evidence="1 2">
    <name type="scientific">Streptomyces zhihengii</name>
    <dbReference type="NCBI Taxonomy" id="1818004"/>
    <lineage>
        <taxon>Bacteria</taxon>
        <taxon>Bacillati</taxon>
        <taxon>Actinomycetota</taxon>
        <taxon>Actinomycetes</taxon>
        <taxon>Kitasatosporales</taxon>
        <taxon>Streptomycetaceae</taxon>
        <taxon>Streptomyces</taxon>
    </lineage>
</organism>
<accession>A0ABS2V2Q6</accession>